<evidence type="ECO:0000256" key="12">
    <source>
        <dbReference type="ARBA" id="ARBA00039858"/>
    </source>
</evidence>
<feature type="signal peptide" evidence="22">
    <location>
        <begin position="1"/>
        <end position="26"/>
    </location>
</feature>
<dbReference type="FunFam" id="1.10.1370.30:FF:000004">
    <property type="entry name" value="Angiotensin-converting enzyme"/>
    <property type="match status" value="1"/>
</dbReference>
<dbReference type="OMA" id="FYRQIHG"/>
<evidence type="ECO:0000256" key="2">
    <source>
        <dbReference type="ARBA" id="ARBA00022645"/>
    </source>
</evidence>
<evidence type="ECO:0000256" key="22">
    <source>
        <dbReference type="SAM" id="SignalP"/>
    </source>
</evidence>
<keyword evidence="7 17" id="KW-0862">Zinc</keyword>
<comment type="cofactor">
    <cofactor evidence="21">
        <name>Zn(2+)</name>
        <dbReference type="ChEBI" id="CHEBI:29105"/>
    </cofactor>
    <text evidence="21">Binds 1 zinc ion per subunit.</text>
</comment>
<evidence type="ECO:0000256" key="5">
    <source>
        <dbReference type="ARBA" id="ARBA00022729"/>
    </source>
</evidence>
<evidence type="ECO:0000256" key="20">
    <source>
        <dbReference type="PROSITE-ProRule" id="PRU01355"/>
    </source>
</evidence>
<evidence type="ECO:0000256" key="10">
    <source>
        <dbReference type="ARBA" id="ARBA00023180"/>
    </source>
</evidence>
<keyword evidence="5 22" id="KW-0732">Signal</keyword>
<evidence type="ECO:0000256" key="11">
    <source>
        <dbReference type="ARBA" id="ARBA00036868"/>
    </source>
</evidence>
<comment type="caution">
    <text evidence="20">Lacks conserved residue(s) required for the propagation of feature annotation.</text>
</comment>
<keyword evidence="8 21" id="KW-0482">Metalloprotease</keyword>
<keyword evidence="10 14" id="KW-0325">Glycoprotein</keyword>
<feature type="binding site" evidence="19">
    <location>
        <position position="425"/>
    </location>
    <ligand>
        <name>Zn(2+)</name>
        <dbReference type="ChEBI" id="CHEBI:29105"/>
        <label>2</label>
        <note>catalytic</note>
    </ligand>
</feature>
<evidence type="ECO:0000313" key="24">
    <source>
        <dbReference type="Proteomes" id="UP000887568"/>
    </source>
</evidence>
<feature type="glycosylation site" description="N-linked (GlcNAc...) asparagine" evidence="14">
    <location>
        <position position="113"/>
    </location>
</feature>
<dbReference type="GeneID" id="119744580"/>
<evidence type="ECO:0000256" key="9">
    <source>
        <dbReference type="ARBA" id="ARBA00023157"/>
    </source>
</evidence>
<dbReference type="GO" id="GO:0006508">
    <property type="term" value="P:proteolysis"/>
    <property type="evidence" value="ECO:0007669"/>
    <property type="project" value="UniProtKB-KW"/>
</dbReference>
<evidence type="ECO:0000256" key="13">
    <source>
        <dbReference type="PIRSR" id="PIRSR601548-1"/>
    </source>
</evidence>
<keyword evidence="2 21" id="KW-0121">Carboxypeptidase</keyword>
<dbReference type="GO" id="GO:0004180">
    <property type="term" value="F:carboxypeptidase activity"/>
    <property type="evidence" value="ECO:0007669"/>
    <property type="project" value="UniProtKB-KW"/>
</dbReference>
<feature type="disulfide bond" evidence="18">
    <location>
        <begin position="192"/>
        <end position="198"/>
    </location>
</feature>
<feature type="disulfide bond" evidence="18">
    <location>
        <begin position="580"/>
        <end position="592"/>
    </location>
</feature>
<dbReference type="RefSeq" id="XP_038076504.1">
    <property type="nucleotide sequence ID" value="XM_038220576.1"/>
</dbReference>
<feature type="binding site" evidence="16">
    <location>
        <position position="264"/>
    </location>
    <ligand>
        <name>chloride</name>
        <dbReference type="ChEBI" id="CHEBI:17996"/>
        <label>1</label>
    </ligand>
</feature>
<evidence type="ECO:0000256" key="3">
    <source>
        <dbReference type="ARBA" id="ARBA00022670"/>
    </source>
</evidence>
<proteinExistence type="inferred from homology"/>
<feature type="active site" description="Proton donor 2" evidence="15">
    <location>
        <position position="555"/>
    </location>
</feature>
<evidence type="ECO:0000256" key="8">
    <source>
        <dbReference type="ARBA" id="ARBA00023049"/>
    </source>
</evidence>
<dbReference type="Pfam" id="PF01401">
    <property type="entry name" value="Peptidase_M2"/>
    <property type="match status" value="1"/>
</dbReference>
<dbReference type="PANTHER" id="PTHR10514">
    <property type="entry name" value="ANGIOTENSIN-CONVERTING ENZYME"/>
    <property type="match status" value="1"/>
</dbReference>
<dbReference type="EC" id="3.4.-.-" evidence="21"/>
<feature type="binding site" evidence="19">
    <location>
        <position position="429"/>
    </location>
    <ligand>
        <name>Zn(2+)</name>
        <dbReference type="ChEBI" id="CHEBI:29105"/>
        <label>2</label>
        <note>catalytic</note>
    </ligand>
</feature>
<protein>
    <recommendedName>
        <fullName evidence="12 21">Angiotensin-converting enzyme</fullName>
        <ecNumber evidence="21">3.4.-.-</ecNumber>
    </recommendedName>
</protein>
<accession>A0A914BK68</accession>
<comment type="similarity">
    <text evidence="1 20 21">Belongs to the peptidase M2 family.</text>
</comment>
<comment type="catalytic activity">
    <reaction evidence="11">
        <text>Release of a C-terminal dipeptide, oligopeptide-|-Xaa-Yaa, when Xaa is not Pro, and Yaa is neither Asp nor Glu. Thus, conversion of angiotensin I to angiotensin II, with increase in vasoconstrictor activity, but no action on angiotensin II.</text>
        <dbReference type="EC" id="3.4.15.1"/>
    </reaction>
</comment>
<evidence type="ECO:0000256" key="16">
    <source>
        <dbReference type="PIRSR" id="PIRSR601548-2"/>
    </source>
</evidence>
<keyword evidence="9 18" id="KW-1015">Disulfide bond</keyword>
<dbReference type="SUPFAM" id="SSF55486">
    <property type="entry name" value="Metalloproteases ('zincins'), catalytic domain"/>
    <property type="match status" value="1"/>
</dbReference>
<evidence type="ECO:0000256" key="21">
    <source>
        <dbReference type="RuleBase" id="RU361144"/>
    </source>
</evidence>
<dbReference type="PROSITE" id="PS52011">
    <property type="entry name" value="PEPTIDASE_M2"/>
    <property type="match status" value="1"/>
</dbReference>
<evidence type="ECO:0000256" key="7">
    <source>
        <dbReference type="ARBA" id="ARBA00022833"/>
    </source>
</evidence>
<evidence type="ECO:0000256" key="1">
    <source>
        <dbReference type="ARBA" id="ARBA00008139"/>
    </source>
</evidence>
<evidence type="ECO:0000256" key="6">
    <source>
        <dbReference type="ARBA" id="ARBA00022801"/>
    </source>
</evidence>
<dbReference type="CDD" id="cd06461">
    <property type="entry name" value="M2_ACE"/>
    <property type="match status" value="1"/>
</dbReference>
<feature type="binding site" evidence="17">
    <location>
        <position position="425"/>
    </location>
    <ligand>
        <name>Zn(2+)</name>
        <dbReference type="ChEBI" id="CHEBI:29105"/>
        <label>1</label>
        <note>catalytic</note>
    </ligand>
</feature>
<feature type="binding site" evidence="17">
    <location>
        <position position="453"/>
    </location>
    <ligand>
        <name>Zn(2+)</name>
        <dbReference type="ChEBI" id="CHEBI:29105"/>
        <label>1</label>
        <note>catalytic</note>
    </ligand>
</feature>
<feature type="active site" description="Proton donor 1" evidence="13">
    <location>
        <position position="555"/>
    </location>
</feature>
<evidence type="ECO:0000256" key="17">
    <source>
        <dbReference type="PIRSR" id="PIRSR601548-3"/>
    </source>
</evidence>
<evidence type="ECO:0000256" key="15">
    <source>
        <dbReference type="PIRSR" id="PIRSR601548-11"/>
    </source>
</evidence>
<name>A0A914BK68_PATMI</name>
<dbReference type="OrthoDB" id="10029630at2759"/>
<dbReference type="GO" id="GO:0005886">
    <property type="term" value="C:plasma membrane"/>
    <property type="evidence" value="ECO:0007669"/>
    <property type="project" value="TreeGrafter"/>
</dbReference>
<feature type="binding site" evidence="16">
    <location>
        <position position="564"/>
    </location>
    <ligand>
        <name>chloride</name>
        <dbReference type="ChEBI" id="CHEBI:17996"/>
        <label>1</label>
    </ligand>
</feature>
<keyword evidence="3 21" id="KW-0645">Protease</keyword>
<sequence>MMGFHGPSLLFTILVLVSVALPHAAAKFPQKATIFELEIIKEKAPHILHDLCCPDREDVYECIERGFDDCCSYLLGEKITNEGIATAWLKKLNFLSIETAWAGSNFNWNFQTNMTAYNSWFAKNASMLIGDFSLEMKNQARRFDTSRFQSSSIKRMFMLLLRGGYLNDREKREKLTKVSNEMENIYGKGTVCRESGECLALEPDLEDLIATKRDYDELLWAWKGWRDEVGRKVRPLYPQWVELKNEGARTNSYADESEVWQERYEMRDGKFEAMLSRIYTAVKPMYEQLHAYVRRKLAEHYGQDKVDTDNGMIPAHLLGNMWGQQWNNIYDLVTPYPDVPDLDVTQEMRRQGYTVHKMFKTAERFFTSLGMDPMPESFWEESMMERPKDREVVCHGSAHNFFKNRDVRIKMCTEITMEDLYTVHHEMGHCEYYLQYHDQPVVFSSGANPGFHEAVGDTIALSVVTQDYLHEIGLLDEVSNNEAADINYLMKVALSKIAFLPFGLMIDKWRWGVFRGDIKPEDYNKEWWRLRAGYQGLKPPIERTEEDFDPGAKYHIPSGTPYIRYFVSFVIQFQFHRAMCKEAGFEGPLHLCNTYNSAEAGQKLRDMLSLGISVPWWEALEVLTGSQTIDPSAIEEYFAPLVKWLEKQNGGNVGWNPNP</sequence>
<evidence type="ECO:0000256" key="4">
    <source>
        <dbReference type="ARBA" id="ARBA00022723"/>
    </source>
</evidence>
<dbReference type="PANTHER" id="PTHR10514:SF27">
    <property type="entry name" value="ANGIOTENSIN-CONVERTING ENZYME"/>
    <property type="match status" value="1"/>
</dbReference>
<dbReference type="GO" id="GO:0008241">
    <property type="term" value="F:peptidyl-dipeptidase activity"/>
    <property type="evidence" value="ECO:0007669"/>
    <property type="project" value="UniProtKB-EC"/>
</dbReference>
<feature type="active site" description="Proton acceptor 2" evidence="15">
    <location>
        <position position="426"/>
    </location>
</feature>
<feature type="disulfide bond" evidence="18 20">
    <location>
        <begin position="394"/>
        <end position="412"/>
    </location>
</feature>
<dbReference type="EnsemblMetazoa" id="XM_038220576.1">
    <property type="protein sequence ID" value="XP_038076504.1"/>
    <property type="gene ID" value="LOC119744580"/>
</dbReference>
<dbReference type="AlphaFoldDB" id="A0A914BK68"/>
<feature type="binding site" evidence="19">
    <location>
        <position position="453"/>
    </location>
    <ligand>
        <name>Zn(2+)</name>
        <dbReference type="ChEBI" id="CHEBI:29105"/>
        <label>2</label>
        <note>catalytic</note>
    </ligand>
</feature>
<dbReference type="Proteomes" id="UP000887568">
    <property type="component" value="Unplaced"/>
</dbReference>
<dbReference type="GO" id="GO:0008237">
    <property type="term" value="F:metallopeptidase activity"/>
    <property type="evidence" value="ECO:0007669"/>
    <property type="project" value="UniProtKB-KW"/>
</dbReference>
<dbReference type="PRINTS" id="PR00791">
    <property type="entry name" value="PEPDIPTASEA"/>
</dbReference>
<evidence type="ECO:0000256" key="14">
    <source>
        <dbReference type="PIRSR" id="PIRSR601548-10"/>
    </source>
</evidence>
<feature type="chain" id="PRO_5037308788" description="Angiotensin-converting enzyme" evidence="22">
    <location>
        <begin position="27"/>
        <end position="659"/>
    </location>
</feature>
<keyword evidence="24" id="KW-1185">Reference proteome</keyword>
<feature type="binding site" evidence="17">
    <location>
        <position position="429"/>
    </location>
    <ligand>
        <name>Zn(2+)</name>
        <dbReference type="ChEBI" id="CHEBI:29105"/>
        <label>1</label>
        <note>catalytic</note>
    </ligand>
</feature>
<evidence type="ECO:0000256" key="18">
    <source>
        <dbReference type="PIRSR" id="PIRSR601548-4"/>
    </source>
</evidence>
<feature type="active site" description="Proton acceptor 1" evidence="13">
    <location>
        <position position="426"/>
    </location>
</feature>
<keyword evidence="4 17" id="KW-0479">Metal-binding</keyword>
<dbReference type="InterPro" id="IPR001548">
    <property type="entry name" value="Peptidase_M2"/>
</dbReference>
<reference evidence="23" key="1">
    <citation type="submission" date="2022-11" db="UniProtKB">
        <authorList>
            <consortium name="EnsemblMetazoa"/>
        </authorList>
    </citation>
    <scope>IDENTIFICATION</scope>
</reference>
<dbReference type="GO" id="GO:0046872">
    <property type="term" value="F:metal ion binding"/>
    <property type="evidence" value="ECO:0007669"/>
    <property type="project" value="UniProtKB-KW"/>
</dbReference>
<evidence type="ECO:0000313" key="23">
    <source>
        <dbReference type="EnsemblMetazoa" id="XP_038076504.1"/>
    </source>
</evidence>
<organism evidence="23 24">
    <name type="scientific">Patiria miniata</name>
    <name type="common">Bat star</name>
    <name type="synonym">Asterina miniata</name>
    <dbReference type="NCBI Taxonomy" id="46514"/>
    <lineage>
        <taxon>Eukaryota</taxon>
        <taxon>Metazoa</taxon>
        <taxon>Echinodermata</taxon>
        <taxon>Eleutherozoa</taxon>
        <taxon>Asterozoa</taxon>
        <taxon>Asteroidea</taxon>
        <taxon>Valvatacea</taxon>
        <taxon>Valvatida</taxon>
        <taxon>Asterinidae</taxon>
        <taxon>Patiria</taxon>
    </lineage>
</organism>
<evidence type="ECO:0000256" key="19">
    <source>
        <dbReference type="PIRSR" id="PIRSR601548-8"/>
    </source>
</evidence>
<keyword evidence="6 21" id="KW-0378">Hydrolase</keyword>
<dbReference type="Gene3D" id="1.10.1370.30">
    <property type="match status" value="2"/>
</dbReference>